<dbReference type="SUPFAM" id="SSF53474">
    <property type="entry name" value="alpha/beta-Hydrolases"/>
    <property type="match status" value="1"/>
</dbReference>
<dbReference type="Pfam" id="PF00561">
    <property type="entry name" value="Abhydrolase_1"/>
    <property type="match status" value="1"/>
</dbReference>
<feature type="domain" description="AB hydrolase-1" evidence="2">
    <location>
        <begin position="27"/>
        <end position="265"/>
    </location>
</feature>
<accession>A0A137ZKB6</accession>
<keyword evidence="4" id="KW-1185">Reference proteome</keyword>
<evidence type="ECO:0000313" key="3">
    <source>
        <dbReference type="EMBL" id="KXO98642.1"/>
    </source>
</evidence>
<protein>
    <submittedName>
        <fullName evidence="3">Alpha/beta hydrolase</fullName>
    </submittedName>
</protein>
<sequence length="279" mass="30679">MTERITEFTRSGLVFPVVDSGPIDGEIVVLLHGFPQTPTSWAAVSEHLHARGYRTVVPWQRGYARTATPPRRWQYRSSELAADIAALLERTGPAHLVGHDWGASTAWLTASSYPHLVRTLTAVSVPHPLAFLRAFLRSDQALKSYYMYLFQVPFVPEFLARRFPSRFEAFLRASGMPGPAIGTVVDEVLTPGLLGGGLNYYRGMPFTAVKPGEGTRIGCPVTYVWSTDDIALSRAGAELAGEYVDGPYRFVVLDGVSHWIPDERPEQLAGLIADNAAHV</sequence>
<dbReference type="Proteomes" id="UP000070409">
    <property type="component" value="Unassembled WGS sequence"/>
</dbReference>
<dbReference type="PRINTS" id="PR00412">
    <property type="entry name" value="EPOXHYDRLASE"/>
</dbReference>
<proteinExistence type="predicted"/>
<dbReference type="InterPro" id="IPR000073">
    <property type="entry name" value="AB_hydrolase_1"/>
</dbReference>
<dbReference type="InterPro" id="IPR029058">
    <property type="entry name" value="AB_hydrolase_fold"/>
</dbReference>
<dbReference type="EMBL" id="LSRE01000012">
    <property type="protein sequence ID" value="KXO98642.1"/>
    <property type="molecule type" value="Genomic_DNA"/>
</dbReference>
<dbReference type="RefSeq" id="WP_068745139.1">
    <property type="nucleotide sequence ID" value="NZ_LSRE01000012.1"/>
</dbReference>
<dbReference type="GO" id="GO:0016787">
    <property type="term" value="F:hydrolase activity"/>
    <property type="evidence" value="ECO:0007669"/>
    <property type="project" value="UniProtKB-KW"/>
</dbReference>
<comment type="caution">
    <text evidence="3">The sequence shown here is derived from an EMBL/GenBank/DDBJ whole genome shotgun (WGS) entry which is preliminary data.</text>
</comment>
<gene>
    <name evidence="3" type="ORF">AXK61_03425</name>
</gene>
<organism evidence="3 4">
    <name type="scientific">Tsukamurella pseudospumae</name>
    <dbReference type="NCBI Taxonomy" id="239498"/>
    <lineage>
        <taxon>Bacteria</taxon>
        <taxon>Bacillati</taxon>
        <taxon>Actinomycetota</taxon>
        <taxon>Actinomycetes</taxon>
        <taxon>Mycobacteriales</taxon>
        <taxon>Tsukamurellaceae</taxon>
        <taxon>Tsukamurella</taxon>
    </lineage>
</organism>
<evidence type="ECO:0000256" key="1">
    <source>
        <dbReference type="ARBA" id="ARBA00022801"/>
    </source>
</evidence>
<keyword evidence="1 3" id="KW-0378">Hydrolase</keyword>
<dbReference type="Gene3D" id="3.40.50.1820">
    <property type="entry name" value="alpha/beta hydrolase"/>
    <property type="match status" value="1"/>
</dbReference>
<dbReference type="PANTHER" id="PTHR43329">
    <property type="entry name" value="EPOXIDE HYDROLASE"/>
    <property type="match status" value="1"/>
</dbReference>
<reference evidence="3 4" key="1">
    <citation type="submission" date="2016-02" db="EMBL/GenBank/DDBJ databases">
        <authorList>
            <person name="Teng J.L."/>
            <person name="Tang Y."/>
            <person name="Huang Y."/>
            <person name="Guo F."/>
            <person name="Wei W."/>
            <person name="Chen J.H."/>
            <person name="Wong S.Y."/>
            <person name="Lau S.K."/>
            <person name="Woo P.C."/>
        </authorList>
    </citation>
    <scope>NUCLEOTIDE SEQUENCE [LARGE SCALE GENOMIC DNA]</scope>
    <source>
        <strain evidence="3 4">JCM 13375</strain>
    </source>
</reference>
<dbReference type="InterPro" id="IPR000639">
    <property type="entry name" value="Epox_hydrolase-like"/>
</dbReference>
<name>A0A137ZKB6_9ACTN</name>
<evidence type="ECO:0000259" key="2">
    <source>
        <dbReference type="Pfam" id="PF00561"/>
    </source>
</evidence>
<evidence type="ECO:0000313" key="4">
    <source>
        <dbReference type="Proteomes" id="UP000070409"/>
    </source>
</evidence>